<gene>
    <name evidence="1" type="ORF">OPDIPICF_00806</name>
</gene>
<protein>
    <submittedName>
        <fullName evidence="1">Uncharacterized protein</fullName>
    </submittedName>
</protein>
<name>A0A5S9N713_9GAMM</name>
<dbReference type="EMBL" id="CACSIO010000001">
    <property type="protein sequence ID" value="CAA0085349.1"/>
    <property type="molecule type" value="Genomic_DNA"/>
</dbReference>
<dbReference type="AlphaFoldDB" id="A0A5S9N713"/>
<organism evidence="1 2">
    <name type="scientific">BD1-7 clade bacterium</name>
    <dbReference type="NCBI Taxonomy" id="2029982"/>
    <lineage>
        <taxon>Bacteria</taxon>
        <taxon>Pseudomonadati</taxon>
        <taxon>Pseudomonadota</taxon>
        <taxon>Gammaproteobacteria</taxon>
        <taxon>Cellvibrionales</taxon>
        <taxon>Spongiibacteraceae</taxon>
        <taxon>BD1-7 clade</taxon>
    </lineage>
</organism>
<reference evidence="1 2" key="1">
    <citation type="submission" date="2019-11" db="EMBL/GenBank/DDBJ databases">
        <authorList>
            <person name="Holert J."/>
        </authorList>
    </citation>
    <scope>NUCLEOTIDE SEQUENCE [LARGE SCALE GENOMIC DNA]</scope>
    <source>
        <strain evidence="1">SB11_3</strain>
    </source>
</reference>
<evidence type="ECO:0000313" key="1">
    <source>
        <dbReference type="EMBL" id="CAA0085349.1"/>
    </source>
</evidence>
<proteinExistence type="predicted"/>
<sequence length="222" mass="24630">MVGVDTFICHCGFGTKIIDQSITGAKNTQPKKTSSFLPNIIVSNSRYTHQNAGYEIETFTETQGQGVKINYQGSMPSNMDFYGDILFHFVMTDSANPAINITSINVFPRRMKLGSLLLYECCKQGSFHCANRVYALNAVPDAYSFYIHSGFHVDSAMRESLDKMAPVLPFETTSNVAGVGNPANLENIGSRRIFMNKCGGTWSGELSQIQHLTYACIKHTWI</sequence>
<keyword evidence="2" id="KW-1185">Reference proteome</keyword>
<dbReference type="Proteomes" id="UP000441399">
    <property type="component" value="Unassembled WGS sequence"/>
</dbReference>
<evidence type="ECO:0000313" key="2">
    <source>
        <dbReference type="Proteomes" id="UP000441399"/>
    </source>
</evidence>
<accession>A0A5S9N713</accession>